<evidence type="ECO:0000256" key="1">
    <source>
        <dbReference type="SAM" id="MobiDB-lite"/>
    </source>
</evidence>
<comment type="caution">
    <text evidence="2">The sequence shown here is derived from an EMBL/GenBank/DDBJ whole genome shotgun (WGS) entry which is preliminary data.</text>
</comment>
<accession>A0A553Q9M2</accession>
<evidence type="ECO:0000313" key="2">
    <source>
        <dbReference type="EMBL" id="TRY86635.1"/>
    </source>
</evidence>
<name>A0A553Q9M2_9TELE</name>
<feature type="compositionally biased region" description="Polar residues" evidence="1">
    <location>
        <begin position="42"/>
        <end position="60"/>
    </location>
</feature>
<sequence length="764" mass="83765">MQIEEEPVEKLDLITGCALTEHRNAPDITPGGSGVSDELKDSSSFTASRQGSLRESTNALDQRPAETGTEADCCLQQRDKSLQVPGGLRGDGAPCTHFSESFREQFVMVLERQPCAPRSPCGWWLHRWKPLLPLRSAPSALHECSWKGERVAMPSFLSDVCAAAVLIRHFVSAFAFSTALQRCSLPDGGRKERSLEAVKLQVALQARANEPATASLADECNLEGNRWLAHLPPPPPHPSPALSSLSPEPSLLRSSLPASVCLLSSERSSGLASSARGRKGCSSRTERDRCSRAVAQKPSTPAEEGETTMRPDSESRYSLWVSCVLPLGIGCVLGSVWSLNPESTMYLTSSTFSHSETHHPAGAQHHPPLFSIHRAPAPLRGGHEQMGVTGGERMSSALSRSRSDAIPALCPCASPSICEVRFVPALLVKRFARHGPPVRHPPAMRTSSCASWSSEDHFQFRGAAAEKRKPLFPLPLPLDEELLCPEGELCQVSGRRRLRQETEAALINRGVLRANNQHGTRALAMDRKHRSSPCRRPRVMDLKRWKRHTLHAASPAEICATSEGRRAADARGLGIEKPNKAISLETFPSCIRAPQSREKIDMRSFRVRTVLLSVFVSPSLVESPWRILTTMALISGSSGSIALWLGYGRGLRTPLITRFMKDQDAVVSGDKLRSLRAEHLSTTQPSEEERTSMMVLGQDRCEREESSPSDSLTSILHDSSSQRFLQFLRADCLGGGAVLEMQLTVELQRRGSFLLEIPVRDSKD</sequence>
<dbReference type="Proteomes" id="UP000316079">
    <property type="component" value="Unassembled WGS sequence"/>
</dbReference>
<gene>
    <name evidence="2" type="ORF">DNTS_018603</name>
</gene>
<protein>
    <submittedName>
        <fullName evidence="2">Uncharacterized protein</fullName>
    </submittedName>
</protein>
<evidence type="ECO:0000313" key="3">
    <source>
        <dbReference type="Proteomes" id="UP000316079"/>
    </source>
</evidence>
<dbReference type="AlphaFoldDB" id="A0A553Q9M2"/>
<feature type="region of interest" description="Disordered" evidence="1">
    <location>
        <begin position="227"/>
        <end position="248"/>
    </location>
</feature>
<organism evidence="2 3">
    <name type="scientific">Danionella cerebrum</name>
    <dbReference type="NCBI Taxonomy" id="2873325"/>
    <lineage>
        <taxon>Eukaryota</taxon>
        <taxon>Metazoa</taxon>
        <taxon>Chordata</taxon>
        <taxon>Craniata</taxon>
        <taxon>Vertebrata</taxon>
        <taxon>Euteleostomi</taxon>
        <taxon>Actinopterygii</taxon>
        <taxon>Neopterygii</taxon>
        <taxon>Teleostei</taxon>
        <taxon>Ostariophysi</taxon>
        <taxon>Cypriniformes</taxon>
        <taxon>Danionidae</taxon>
        <taxon>Danioninae</taxon>
        <taxon>Danionella</taxon>
    </lineage>
</organism>
<feature type="region of interest" description="Disordered" evidence="1">
    <location>
        <begin position="22"/>
        <end position="72"/>
    </location>
</feature>
<reference evidence="2 3" key="1">
    <citation type="journal article" date="2019" name="Sci. Data">
        <title>Hybrid genome assembly and annotation of Danionella translucida.</title>
        <authorList>
            <person name="Kadobianskyi M."/>
            <person name="Schulze L."/>
            <person name="Schuelke M."/>
            <person name="Judkewitz B."/>
        </authorList>
    </citation>
    <scope>NUCLEOTIDE SEQUENCE [LARGE SCALE GENOMIC DNA]</scope>
    <source>
        <strain evidence="2 3">Bolton</strain>
    </source>
</reference>
<dbReference type="EMBL" id="SRMA01026197">
    <property type="protein sequence ID" value="TRY86635.1"/>
    <property type="molecule type" value="Genomic_DNA"/>
</dbReference>
<feature type="region of interest" description="Disordered" evidence="1">
    <location>
        <begin position="272"/>
        <end position="311"/>
    </location>
</feature>
<proteinExistence type="predicted"/>
<keyword evidence="3" id="KW-1185">Reference proteome</keyword>